<evidence type="ECO:0000313" key="2">
    <source>
        <dbReference type="EMBL" id="RFS87365.1"/>
    </source>
</evidence>
<sequence>MRARETEPQMDVSIVTDEVSADLDTALELARSWNVTHVELRGVGDGRYPRVGRELRATTPRLIREYGVSVAAISSGLFKIPFPDRAAPLSFYQWSTSASLRALAAAEEALEDHLERLLPECADAAEELGCPIVTCFSFTPGIALHREMLGVSDDVPDGVIEVIREAGRRLAARGLVLALENEMTTWGASAATTAEIVRAVNEPNVGMTWDAANAYLAGDLPPFPDAYRRVADLVRLVHFKDVRTNATTGRREFCVDGEIDWVGQFAALQADGYTGAVSVETHIRPKVAPSRALVERLQGLLAALPGQA</sequence>
<dbReference type="EMBL" id="QVNQ01000001">
    <property type="protein sequence ID" value="RFS87365.1"/>
    <property type="molecule type" value="Genomic_DNA"/>
</dbReference>
<evidence type="ECO:0000259" key="1">
    <source>
        <dbReference type="Pfam" id="PF01261"/>
    </source>
</evidence>
<comment type="caution">
    <text evidence="2">The sequence shown here is derived from an EMBL/GenBank/DDBJ whole genome shotgun (WGS) entry which is preliminary data.</text>
</comment>
<dbReference type="Proteomes" id="UP000262882">
    <property type="component" value="Unassembled WGS sequence"/>
</dbReference>
<proteinExistence type="predicted"/>
<gene>
    <name evidence="2" type="ORF">D0T12_03805</name>
</gene>
<dbReference type="AlphaFoldDB" id="A0A372GPW7"/>
<keyword evidence="2" id="KW-0413">Isomerase</keyword>
<accession>A0A372GPW7</accession>
<dbReference type="GO" id="GO:0016853">
    <property type="term" value="F:isomerase activity"/>
    <property type="evidence" value="ECO:0007669"/>
    <property type="project" value="UniProtKB-KW"/>
</dbReference>
<organism evidence="2 3">
    <name type="scientific">Actinomadura spongiicola</name>
    <dbReference type="NCBI Taxonomy" id="2303421"/>
    <lineage>
        <taxon>Bacteria</taxon>
        <taxon>Bacillati</taxon>
        <taxon>Actinomycetota</taxon>
        <taxon>Actinomycetes</taxon>
        <taxon>Streptosporangiales</taxon>
        <taxon>Thermomonosporaceae</taxon>
        <taxon>Actinomadura</taxon>
    </lineage>
</organism>
<reference evidence="2 3" key="1">
    <citation type="submission" date="2018-08" db="EMBL/GenBank/DDBJ databases">
        <title>Actinomadura spongicola sp. nov., isolated from marine sponge Leucetta chagosensis.</title>
        <authorList>
            <person name="Li L."/>
            <person name="Lin H.W."/>
        </authorList>
    </citation>
    <scope>NUCLEOTIDE SEQUENCE [LARGE SCALE GENOMIC DNA]</scope>
    <source>
        <strain evidence="2 3">LHW52907</strain>
    </source>
</reference>
<dbReference type="Pfam" id="PF01261">
    <property type="entry name" value="AP_endonuc_2"/>
    <property type="match status" value="1"/>
</dbReference>
<dbReference type="InterPro" id="IPR050312">
    <property type="entry name" value="IolE/XylAMocC-like"/>
</dbReference>
<dbReference type="InterPro" id="IPR013022">
    <property type="entry name" value="Xyl_isomerase-like_TIM-brl"/>
</dbReference>
<dbReference type="InterPro" id="IPR036237">
    <property type="entry name" value="Xyl_isomerase-like_sf"/>
</dbReference>
<dbReference type="Gene3D" id="3.20.20.150">
    <property type="entry name" value="Divalent-metal-dependent TIM barrel enzymes"/>
    <property type="match status" value="1"/>
</dbReference>
<keyword evidence="3" id="KW-1185">Reference proteome</keyword>
<protein>
    <submittedName>
        <fullName evidence="2">Sugar phosphate isomerase/epimerase</fullName>
    </submittedName>
</protein>
<evidence type="ECO:0000313" key="3">
    <source>
        <dbReference type="Proteomes" id="UP000262882"/>
    </source>
</evidence>
<feature type="domain" description="Xylose isomerase-like TIM barrel" evidence="1">
    <location>
        <begin position="27"/>
        <end position="289"/>
    </location>
</feature>
<name>A0A372GPW7_9ACTN</name>
<dbReference type="PANTHER" id="PTHR12110">
    <property type="entry name" value="HYDROXYPYRUVATE ISOMERASE"/>
    <property type="match status" value="1"/>
</dbReference>
<dbReference type="SUPFAM" id="SSF51658">
    <property type="entry name" value="Xylose isomerase-like"/>
    <property type="match status" value="1"/>
</dbReference>
<dbReference type="PANTHER" id="PTHR12110:SF41">
    <property type="entry name" value="INOSOSE DEHYDRATASE"/>
    <property type="match status" value="1"/>
</dbReference>